<accession>A0ABX0SU69</accession>
<dbReference type="EMBL" id="JAANOU010000001">
    <property type="protein sequence ID" value="NIH80113.1"/>
    <property type="molecule type" value="Genomic_DNA"/>
</dbReference>
<protein>
    <submittedName>
        <fullName evidence="1">Uncharacterized protein</fullName>
    </submittedName>
</protein>
<evidence type="ECO:0000313" key="2">
    <source>
        <dbReference type="Proteomes" id="UP000754495"/>
    </source>
</evidence>
<name>A0ABX0SU69_9PSEU</name>
<proteinExistence type="predicted"/>
<dbReference type="Proteomes" id="UP000754495">
    <property type="component" value="Unassembled WGS sequence"/>
</dbReference>
<keyword evidence="2" id="KW-1185">Reference proteome</keyword>
<reference evidence="1 2" key="1">
    <citation type="submission" date="2020-03" db="EMBL/GenBank/DDBJ databases">
        <title>Sequencing the genomes of 1000 actinobacteria strains.</title>
        <authorList>
            <person name="Klenk H.-P."/>
        </authorList>
    </citation>
    <scope>NUCLEOTIDE SEQUENCE [LARGE SCALE GENOMIC DNA]</scope>
    <source>
        <strain evidence="1 2">DSM 45668</strain>
    </source>
</reference>
<comment type="caution">
    <text evidence="1">The sequence shown here is derived from an EMBL/GenBank/DDBJ whole genome shotgun (WGS) entry which is preliminary data.</text>
</comment>
<dbReference type="RefSeq" id="WP_167113810.1">
    <property type="nucleotide sequence ID" value="NZ_JAANOU010000001.1"/>
</dbReference>
<evidence type="ECO:0000313" key="1">
    <source>
        <dbReference type="EMBL" id="NIH80113.1"/>
    </source>
</evidence>
<sequence>MLVPQGLWILISPRSAREWLHRRDGGGFREFSDRELLLTRAAGAAGILVYVAAEILF</sequence>
<gene>
    <name evidence="1" type="ORF">FHX46_002643</name>
</gene>
<organism evidence="1 2">
    <name type="scientific">Amycolatopsis viridis</name>
    <dbReference type="NCBI Taxonomy" id="185678"/>
    <lineage>
        <taxon>Bacteria</taxon>
        <taxon>Bacillati</taxon>
        <taxon>Actinomycetota</taxon>
        <taxon>Actinomycetes</taxon>
        <taxon>Pseudonocardiales</taxon>
        <taxon>Pseudonocardiaceae</taxon>
        <taxon>Amycolatopsis</taxon>
    </lineage>
</organism>